<gene>
    <name evidence="5" type="ORF">EV207_13136</name>
</gene>
<dbReference type="PROSITE" id="PS51257">
    <property type="entry name" value="PROKAR_LIPOPROTEIN"/>
    <property type="match status" value="1"/>
</dbReference>
<reference evidence="5 6" key="1">
    <citation type="submission" date="2019-03" db="EMBL/GenBank/DDBJ databases">
        <title>Genomic Encyclopedia of Type Strains, Phase IV (KMG-IV): sequencing the most valuable type-strain genomes for metagenomic binning, comparative biology and taxonomic classification.</title>
        <authorList>
            <person name="Goeker M."/>
        </authorList>
    </citation>
    <scope>NUCLEOTIDE SEQUENCE [LARGE SCALE GENOMIC DNA]</scope>
    <source>
        <strain evidence="5 6">DSM 19377</strain>
    </source>
</reference>
<dbReference type="AlphaFoldDB" id="A0A4R2NQ37"/>
<evidence type="ECO:0000256" key="4">
    <source>
        <dbReference type="SAM" id="SignalP"/>
    </source>
</evidence>
<comment type="caution">
    <text evidence="5">The sequence shown here is derived from an EMBL/GenBank/DDBJ whole genome shotgun (WGS) entry which is preliminary data.</text>
</comment>
<dbReference type="GO" id="GO:0042956">
    <property type="term" value="P:maltodextrin transmembrane transport"/>
    <property type="evidence" value="ECO:0007669"/>
    <property type="project" value="TreeGrafter"/>
</dbReference>
<dbReference type="GO" id="GO:0055052">
    <property type="term" value="C:ATP-binding cassette (ABC) transporter complex, substrate-binding subunit-containing"/>
    <property type="evidence" value="ECO:0007669"/>
    <property type="project" value="TreeGrafter"/>
</dbReference>
<organism evidence="5 6">
    <name type="scientific">Scopulibacillus darangshiensis</name>
    <dbReference type="NCBI Taxonomy" id="442528"/>
    <lineage>
        <taxon>Bacteria</taxon>
        <taxon>Bacillati</taxon>
        <taxon>Bacillota</taxon>
        <taxon>Bacilli</taxon>
        <taxon>Bacillales</taxon>
        <taxon>Sporolactobacillaceae</taxon>
        <taxon>Scopulibacillus</taxon>
    </lineage>
</organism>
<evidence type="ECO:0000256" key="2">
    <source>
        <dbReference type="ARBA" id="ARBA00022448"/>
    </source>
</evidence>
<dbReference type="CDD" id="cd14750">
    <property type="entry name" value="PBP2_TMBP"/>
    <property type="match status" value="1"/>
</dbReference>
<dbReference type="InterPro" id="IPR006059">
    <property type="entry name" value="SBP"/>
</dbReference>
<dbReference type="PANTHER" id="PTHR30061:SF50">
    <property type="entry name" value="MALTOSE_MALTODEXTRIN-BINDING PERIPLASMIC PROTEIN"/>
    <property type="match status" value="1"/>
</dbReference>
<dbReference type="SUPFAM" id="SSF53850">
    <property type="entry name" value="Periplasmic binding protein-like II"/>
    <property type="match status" value="1"/>
</dbReference>
<dbReference type="Pfam" id="PF01547">
    <property type="entry name" value="SBP_bac_1"/>
    <property type="match status" value="1"/>
</dbReference>
<accession>A0A4R2NQ37</accession>
<dbReference type="EMBL" id="SLXK01000031">
    <property type="protein sequence ID" value="TCP23474.1"/>
    <property type="molecule type" value="Genomic_DNA"/>
</dbReference>
<keyword evidence="2" id="KW-0813">Transport</keyword>
<dbReference type="RefSeq" id="WP_132747367.1">
    <property type="nucleotide sequence ID" value="NZ_SLXK01000031.1"/>
</dbReference>
<keyword evidence="6" id="KW-1185">Reference proteome</keyword>
<evidence type="ECO:0000313" key="6">
    <source>
        <dbReference type="Proteomes" id="UP000295416"/>
    </source>
</evidence>
<protein>
    <submittedName>
        <fullName evidence="5">Carbohydrate ABC transporter substrate-binding protein (CUT1 family)</fullName>
    </submittedName>
</protein>
<feature type="signal peptide" evidence="4">
    <location>
        <begin position="1"/>
        <end position="30"/>
    </location>
</feature>
<dbReference type="Proteomes" id="UP000295416">
    <property type="component" value="Unassembled WGS sequence"/>
</dbReference>
<evidence type="ECO:0000256" key="3">
    <source>
        <dbReference type="ARBA" id="ARBA00022729"/>
    </source>
</evidence>
<dbReference type="GO" id="GO:0015768">
    <property type="term" value="P:maltose transport"/>
    <property type="evidence" value="ECO:0007669"/>
    <property type="project" value="TreeGrafter"/>
</dbReference>
<proteinExistence type="inferred from homology"/>
<evidence type="ECO:0000313" key="5">
    <source>
        <dbReference type="EMBL" id="TCP23474.1"/>
    </source>
</evidence>
<dbReference type="Gene3D" id="3.40.190.10">
    <property type="entry name" value="Periplasmic binding protein-like II"/>
    <property type="match status" value="2"/>
</dbReference>
<comment type="similarity">
    <text evidence="1">Belongs to the bacterial solute-binding protein 1 family.</text>
</comment>
<dbReference type="OrthoDB" id="9808332at2"/>
<sequence>MKVTKIRGLLTCGALSMVLILASCSLSVGSQGGSSEKSNGGKITIVYATGKDTTGATKMMIDAFEKKYPNIHVKYRQMPADSGKQHDAYVTMLNAKSSEIDVFNIDTVWPAELAQAGYVYPLDRFIKKGHVDLSQYNNAAISAGQFNGKQWAIPLFIDVGLLFYRTDMVDAPPKTWDDLIAKAKKLKGEKGTDYGYLMQAKQYEGLVTNAVEFIYAYGGEILNDNGDVAVNSPGTIKGLKKMVEIANSDFVPRNITTFMETESHTAFIEGESPFMRNWPYAYSVANDNTQSKIAGNVAVAPLPEGDKGRASALGGWMVAMNKYSEHKKAAWKLLKFLTGPEGEKINAIKGSHAPAIMPLYKEKDVLAANPFFGEKGFLEGIKAAVPRPVVPNYQEVSEIIQIQVSKAIAKQETAEQAVRNMEKQLKAVLK</sequence>
<dbReference type="GO" id="GO:1901982">
    <property type="term" value="F:maltose binding"/>
    <property type="evidence" value="ECO:0007669"/>
    <property type="project" value="TreeGrafter"/>
</dbReference>
<feature type="chain" id="PRO_5038656437" evidence="4">
    <location>
        <begin position="31"/>
        <end position="430"/>
    </location>
</feature>
<evidence type="ECO:0000256" key="1">
    <source>
        <dbReference type="ARBA" id="ARBA00008520"/>
    </source>
</evidence>
<dbReference type="PANTHER" id="PTHR30061">
    <property type="entry name" value="MALTOSE-BINDING PERIPLASMIC PROTEIN"/>
    <property type="match status" value="1"/>
</dbReference>
<keyword evidence="3 4" id="KW-0732">Signal</keyword>
<name>A0A4R2NQ37_9BACL</name>